<gene>
    <name evidence="1" type="ORF">D8837_06350</name>
</gene>
<evidence type="ECO:0000313" key="2">
    <source>
        <dbReference type="Proteomes" id="UP000273244"/>
    </source>
</evidence>
<name>A0A3R9KJ70_STRMT</name>
<sequence length="39" mass="4834">MSTIYLNYFKNLKYFRYIYSSYSSIRSLIAKTEKNSYFE</sequence>
<organism evidence="1 2">
    <name type="scientific">Streptococcus mitis</name>
    <dbReference type="NCBI Taxonomy" id="28037"/>
    <lineage>
        <taxon>Bacteria</taxon>
        <taxon>Bacillati</taxon>
        <taxon>Bacillota</taxon>
        <taxon>Bacilli</taxon>
        <taxon>Lactobacillales</taxon>
        <taxon>Streptococcaceae</taxon>
        <taxon>Streptococcus</taxon>
        <taxon>Streptococcus mitis group</taxon>
    </lineage>
</organism>
<dbReference type="AlphaFoldDB" id="A0A3R9KJ70"/>
<proteinExistence type="predicted"/>
<comment type="caution">
    <text evidence="1">The sequence shown here is derived from an EMBL/GenBank/DDBJ whole genome shotgun (WGS) entry which is preliminary data.</text>
</comment>
<protein>
    <submittedName>
        <fullName evidence="1">Uncharacterized protein</fullName>
    </submittedName>
</protein>
<reference evidence="1 2" key="1">
    <citation type="submission" date="2018-11" db="EMBL/GenBank/DDBJ databases">
        <title>Species Designations Belie Phenotypic and Genotypic Heterogeneity in Oral Streptococci.</title>
        <authorList>
            <person name="Velsko I."/>
        </authorList>
    </citation>
    <scope>NUCLEOTIDE SEQUENCE [LARGE SCALE GENOMIC DNA]</scope>
    <source>
        <strain evidence="1 2">BCC07</strain>
    </source>
</reference>
<dbReference type="EMBL" id="RJOG01000018">
    <property type="protein sequence ID" value="RSJ06112.1"/>
    <property type="molecule type" value="Genomic_DNA"/>
</dbReference>
<accession>A0A3R9KJ70</accession>
<evidence type="ECO:0000313" key="1">
    <source>
        <dbReference type="EMBL" id="RSJ06112.1"/>
    </source>
</evidence>
<dbReference type="Proteomes" id="UP000273244">
    <property type="component" value="Unassembled WGS sequence"/>
</dbReference>